<dbReference type="InterPro" id="IPR028346">
    <property type="entry name" value="HAUS2"/>
</dbReference>
<keyword evidence="2" id="KW-0472">Membrane</keyword>
<feature type="transmembrane region" description="Helical" evidence="2">
    <location>
        <begin position="805"/>
        <end position="826"/>
    </location>
</feature>
<evidence type="ECO:0000256" key="1">
    <source>
        <dbReference type="SAM" id="MobiDB-lite"/>
    </source>
</evidence>
<dbReference type="Proteomes" id="UP000657918">
    <property type="component" value="Unassembled WGS sequence"/>
</dbReference>
<feature type="region of interest" description="Disordered" evidence="1">
    <location>
        <begin position="321"/>
        <end position="358"/>
    </location>
</feature>
<organism evidence="3 4">
    <name type="scientific">Salix dunnii</name>
    <dbReference type="NCBI Taxonomy" id="1413687"/>
    <lineage>
        <taxon>Eukaryota</taxon>
        <taxon>Viridiplantae</taxon>
        <taxon>Streptophyta</taxon>
        <taxon>Embryophyta</taxon>
        <taxon>Tracheophyta</taxon>
        <taxon>Spermatophyta</taxon>
        <taxon>Magnoliopsida</taxon>
        <taxon>eudicotyledons</taxon>
        <taxon>Gunneridae</taxon>
        <taxon>Pentapetalae</taxon>
        <taxon>rosids</taxon>
        <taxon>fabids</taxon>
        <taxon>Malpighiales</taxon>
        <taxon>Salicaceae</taxon>
        <taxon>Saliceae</taxon>
        <taxon>Salix</taxon>
    </lineage>
</organism>
<dbReference type="Pfam" id="PF15003">
    <property type="entry name" value="HAUS2"/>
    <property type="match status" value="1"/>
</dbReference>
<name>A0A835N8K7_9ROSI</name>
<feature type="transmembrane region" description="Helical" evidence="2">
    <location>
        <begin position="833"/>
        <end position="855"/>
    </location>
</feature>
<keyword evidence="2" id="KW-1133">Transmembrane helix</keyword>
<dbReference type="GO" id="GO:0031023">
    <property type="term" value="P:microtubule organizing center organization"/>
    <property type="evidence" value="ECO:0007669"/>
    <property type="project" value="InterPro"/>
</dbReference>
<evidence type="ECO:0000313" key="4">
    <source>
        <dbReference type="Proteomes" id="UP000657918"/>
    </source>
</evidence>
<accession>A0A835N8K7</accession>
<feature type="transmembrane region" description="Helical" evidence="2">
    <location>
        <begin position="667"/>
        <end position="685"/>
    </location>
</feature>
<dbReference type="GO" id="GO:0051225">
    <property type="term" value="P:spindle assembly"/>
    <property type="evidence" value="ECO:0007669"/>
    <property type="project" value="InterPro"/>
</dbReference>
<reference evidence="3 4" key="1">
    <citation type="submission" date="2020-10" db="EMBL/GenBank/DDBJ databases">
        <title>Plant Genome Project.</title>
        <authorList>
            <person name="Zhang R.-G."/>
        </authorList>
    </citation>
    <scope>NUCLEOTIDE SEQUENCE [LARGE SCALE GENOMIC DNA]</scope>
    <source>
        <strain evidence="3">FAFU-HL-1</strain>
        <tissue evidence="3">Leaf</tissue>
    </source>
</reference>
<feature type="transmembrane region" description="Helical" evidence="2">
    <location>
        <begin position="759"/>
        <end position="785"/>
    </location>
</feature>
<comment type="caution">
    <text evidence="3">The sequence shown here is derived from an EMBL/GenBank/DDBJ whole genome shotgun (WGS) entry which is preliminary data.</text>
</comment>
<dbReference type="PANTHER" id="PTHR34553:SF4">
    <property type="entry name" value="G1_S-SPECIFIC CYCLIN-E PROTEIN"/>
    <property type="match status" value="1"/>
</dbReference>
<dbReference type="PANTHER" id="PTHR34553">
    <property type="entry name" value="OS05G0597400 PROTEIN"/>
    <property type="match status" value="1"/>
</dbReference>
<keyword evidence="4" id="KW-1185">Reference proteome</keyword>
<keyword evidence="2" id="KW-0812">Transmembrane</keyword>
<dbReference type="AlphaFoldDB" id="A0A835N8K7"/>
<dbReference type="EMBL" id="JADGMS010000002">
    <property type="protein sequence ID" value="KAF9688267.1"/>
    <property type="molecule type" value="Genomic_DNA"/>
</dbReference>
<gene>
    <name evidence="3" type="ORF">SADUNF_Sadunf02G0179500</name>
</gene>
<feature type="compositionally biased region" description="Basic and acidic residues" evidence="1">
    <location>
        <begin position="263"/>
        <end position="273"/>
    </location>
</feature>
<evidence type="ECO:0000313" key="3">
    <source>
        <dbReference type="EMBL" id="KAF9688267.1"/>
    </source>
</evidence>
<evidence type="ECO:0000256" key="2">
    <source>
        <dbReference type="SAM" id="Phobius"/>
    </source>
</evidence>
<proteinExistence type="predicted"/>
<dbReference type="OrthoDB" id="1915931at2759"/>
<protein>
    <submittedName>
        <fullName evidence="3">Uncharacterized protein</fullName>
    </submittedName>
</protein>
<sequence length="981" mass="110312">MSMGSDTTWVGKKPIRRIGGMADALSIAADLGFSVAPPPSQEELQNLSTASGEKGDDLIRVLRELTAVQRKIADLQVELQGRKDDKNVAHLTHVSEMEKKIDTLSRITTILKDVIQNKDRIIARLQQPYSLDCIPVEAEYQKQFSELLMKAASDYGALTASVADFQWSQNFKEPPSVWGEMLRPIPVALASCTRFFEAMSAMRESFATLQDLRVGHSGKDSSQRVFGDSDFATPPWRNESSFDDMAIKTVRRQEADDGGSEVGDVHQVDDMSHRRLSWPPSRKGMASELHADRLLCFCNSNSVVSSRKRIRFSFFSKKWNKKGEKSENPSRLSPFANTKARRGIKEGKEASSQSNPSKSSKLERCFLLIEVATFSRKRGLPPVKKLRNSLFLSSEGRFMVLLSLKLHGMMCGTDTSLAIETKIMQRWEFDSIAQAASSLSSWFSGTLSELLQLQDYLDSATEILMQYVCLLDSHLRINSSRFSSRNAVGVSIGDTFYDAEGNFSTTPSIGDDEKICDDNLWAEDNSSCCLGGSFDVFTGTPDNITSEPLTPPPIGPYKRRRVIRSIGTGVEVDCYAEETQGGNEDLLDSSDASGCENVHEPKLYRDILILFRFNDHDLPFKLKQVVMSDLRLLTLLEAGLPSWVLFLQSYPGFCHLYRPWMCPLARALYVVISVITVLIGFFDLYKNVPVLKATASSLFGPLFDWIETWEMVSRIKYLGTMLFLHNFEKAATWFLMVTHSTRSCLSVFTQPLVKPLAEILGFFLPLWDIFIEVIESLYSIVWVVIESSCSVMGDLLEIFVWPISVIWSIGVYPAGYVILPSILHYFKRMNKFLDLFVAFCAAATSIVYPIFWIVWEILYAPIRLVLALAGHVAFTCSWISEMIGDIWQSVNGIFQLAAASDATVSTYEVSMGRSLWNDLFSQVFRAVRSILNGFVAFFTACNRHRLSLKGLGKSTLDEANKNLFLGTEETKLWMQRQPYTI</sequence>
<feature type="region of interest" description="Disordered" evidence="1">
    <location>
        <begin position="253"/>
        <end position="283"/>
    </location>
</feature>